<sequence>MVKIYEFESDDTYYGKSAIEKFDKWQLDNDFTKEDFISVTLNEDKIVVAMWV</sequence>
<gene>
    <name evidence="1" type="ORF">fado_71</name>
</gene>
<evidence type="ECO:0000313" key="1">
    <source>
        <dbReference type="EMBL" id="UNY48786.1"/>
    </source>
</evidence>
<name>A0AAE9G9N6_9CAUD</name>
<reference evidence="1 2" key="1">
    <citation type="submission" date="2022-01" db="EMBL/GenBank/DDBJ databases">
        <authorList>
            <person name="Stokar-Avihail A."/>
        </authorList>
    </citation>
    <scope>NUCLEOTIDE SEQUENCE [LARGE SCALE GENOMIC DNA]</scope>
</reference>
<protein>
    <submittedName>
        <fullName evidence="1">Uncharacterized protein</fullName>
    </submittedName>
</protein>
<proteinExistence type="predicted"/>
<dbReference type="EMBL" id="OM236516">
    <property type="protein sequence ID" value="UNY48786.1"/>
    <property type="molecule type" value="Genomic_DNA"/>
</dbReference>
<evidence type="ECO:0000313" key="2">
    <source>
        <dbReference type="Proteomes" id="UP000831021"/>
    </source>
</evidence>
<dbReference type="Proteomes" id="UP000831021">
    <property type="component" value="Segment"/>
</dbReference>
<accession>A0AAE9G9N6</accession>
<organism evidence="1 2">
    <name type="scientific">Bacillus phage FADO</name>
    <dbReference type="NCBI Taxonomy" id="2917160"/>
    <lineage>
        <taxon>Viruses</taxon>
        <taxon>Duplodnaviria</taxon>
        <taxon>Heunggongvirae</taxon>
        <taxon>Uroviricota</taxon>
        <taxon>Caudoviricetes</taxon>
        <taxon>Heleneionescovirinae</taxon>
        <taxon>Zhangjivirus</taxon>
        <taxon>Zhangjivirus fado</taxon>
    </lineage>
</organism>
<keyword evidence="2" id="KW-1185">Reference proteome</keyword>